<comment type="caution">
    <text evidence="3">The sequence shown here is derived from an EMBL/GenBank/DDBJ whole genome shotgun (WGS) entry which is preliminary data.</text>
</comment>
<evidence type="ECO:0000313" key="3">
    <source>
        <dbReference type="EMBL" id="KAK6623214.1"/>
    </source>
</evidence>
<dbReference type="Proteomes" id="UP001372834">
    <property type="component" value="Unassembled WGS sequence"/>
</dbReference>
<dbReference type="GO" id="GO:0030010">
    <property type="term" value="P:establishment of cell polarity"/>
    <property type="evidence" value="ECO:0007669"/>
    <property type="project" value="TreeGrafter"/>
</dbReference>
<keyword evidence="1" id="KW-0175">Coiled coil</keyword>
<feature type="coiled-coil region" evidence="1">
    <location>
        <begin position="486"/>
        <end position="513"/>
    </location>
</feature>
<evidence type="ECO:0000256" key="2">
    <source>
        <dbReference type="SAM" id="MobiDB-lite"/>
    </source>
</evidence>
<dbReference type="GO" id="GO:0005814">
    <property type="term" value="C:centriole"/>
    <property type="evidence" value="ECO:0007669"/>
    <property type="project" value="TreeGrafter"/>
</dbReference>
<dbReference type="AlphaFoldDB" id="A0AAN8P797"/>
<proteinExistence type="predicted"/>
<dbReference type="PANTHER" id="PTHR34343">
    <property type="entry name" value="SEROLOGICALLY DEFINED COLON CANCER ANTIGEN 8"/>
    <property type="match status" value="1"/>
</dbReference>
<name>A0AAN8P797_POLSC</name>
<feature type="compositionally biased region" description="Basic and acidic residues" evidence="2">
    <location>
        <begin position="7"/>
        <end position="21"/>
    </location>
</feature>
<feature type="region of interest" description="Disordered" evidence="2">
    <location>
        <begin position="1"/>
        <end position="21"/>
    </location>
</feature>
<feature type="coiled-coil region" evidence="1">
    <location>
        <begin position="566"/>
        <end position="618"/>
    </location>
</feature>
<feature type="coiled-coil region" evidence="1">
    <location>
        <begin position="124"/>
        <end position="165"/>
    </location>
</feature>
<feature type="compositionally biased region" description="Polar residues" evidence="2">
    <location>
        <begin position="882"/>
        <end position="907"/>
    </location>
</feature>
<accession>A0AAN8P797</accession>
<feature type="compositionally biased region" description="Basic and acidic residues" evidence="2">
    <location>
        <begin position="453"/>
        <end position="463"/>
    </location>
</feature>
<feature type="compositionally biased region" description="Polar residues" evidence="2">
    <location>
        <begin position="731"/>
        <end position="749"/>
    </location>
</feature>
<dbReference type="PANTHER" id="PTHR34343:SF1">
    <property type="entry name" value="SEROLOGICALLY DEFINED COLON CANCER ANTIGEN 8"/>
    <property type="match status" value="1"/>
</dbReference>
<dbReference type="InterPro" id="IPR031887">
    <property type="entry name" value="SDCCAG8"/>
</dbReference>
<feature type="compositionally biased region" description="Polar residues" evidence="2">
    <location>
        <begin position="673"/>
        <end position="687"/>
    </location>
</feature>
<organism evidence="3 4">
    <name type="scientific">Polyplax serrata</name>
    <name type="common">Common mouse louse</name>
    <dbReference type="NCBI Taxonomy" id="468196"/>
    <lineage>
        <taxon>Eukaryota</taxon>
        <taxon>Metazoa</taxon>
        <taxon>Ecdysozoa</taxon>
        <taxon>Arthropoda</taxon>
        <taxon>Hexapoda</taxon>
        <taxon>Insecta</taxon>
        <taxon>Pterygota</taxon>
        <taxon>Neoptera</taxon>
        <taxon>Paraneoptera</taxon>
        <taxon>Psocodea</taxon>
        <taxon>Troctomorpha</taxon>
        <taxon>Phthiraptera</taxon>
        <taxon>Anoplura</taxon>
        <taxon>Polyplacidae</taxon>
        <taxon>Polyplax</taxon>
    </lineage>
</organism>
<gene>
    <name evidence="3" type="ORF">RUM43_009066</name>
</gene>
<reference evidence="3 4" key="1">
    <citation type="submission" date="2023-10" db="EMBL/GenBank/DDBJ databases">
        <title>Genomes of two closely related lineages of the louse Polyplax serrata with different host specificities.</title>
        <authorList>
            <person name="Martinu J."/>
            <person name="Tarabai H."/>
            <person name="Stefka J."/>
            <person name="Hypsa V."/>
        </authorList>
    </citation>
    <scope>NUCLEOTIDE SEQUENCE [LARGE SCALE GENOMIC DNA]</scope>
    <source>
        <strain evidence="3">HR10_N</strain>
    </source>
</reference>
<feature type="compositionally biased region" description="Pro residues" evidence="2">
    <location>
        <begin position="841"/>
        <end position="852"/>
    </location>
</feature>
<feature type="region of interest" description="Disordered" evidence="2">
    <location>
        <begin position="440"/>
        <end position="463"/>
    </location>
</feature>
<feature type="compositionally biased region" description="Polar residues" evidence="2">
    <location>
        <begin position="812"/>
        <end position="826"/>
    </location>
</feature>
<feature type="region of interest" description="Disordered" evidence="2">
    <location>
        <begin position="48"/>
        <end position="79"/>
    </location>
</feature>
<sequence>MVTGPSSKKENESKYEMLKKPTDYTDVAYREAVSRLRYLLHESYVPSQSKYSTGTYKPEESDEDSAASPIATDRTRTARMSPFRRPFLPHRFPKKVQQSSHYYTDDSPENINQLTSSPELVAFIERQEEYIDQLEKEAQYCRDELSHLLRKVKELITENETLQDQQKTGLMKVMFDGTDEEKLGDYQSPRKFTKPVEGPLIVFESRISELEAQLTQSKIDLRKAQEEAEMYKRKLEDTQPSSSNYDFYKQIENLQRFEPQRFCLVLFTVDELSPERPQINFREKRDLNESLAKLQASINQIREKEIDASKKVQRTLDVVDKTQFEKQQAEMEVYRLKSELELQHDKLLEVISEQTKKVADERSQAERRYQQHVERLNADLTAQRDALSKLQMELEKHHRVEEDLKRDLNSKNQTIESVKKELHNKIATLQKELSTALAERDSLEQELNSSKMSSERTERFNKQESNRLQVEISALKKRLDGGDAELIHSRRENLRLLEKISDLEKELTLYKIKLGEQRDPIEDEEQKAREKIINSRISEIEAKHGKNLIPVVPGRYLVGVRQVERVSDLEGLIENQSQVMAQLKAECQSLTQKLEESTARHKQEMDSVQSRLNSLNTKMETNFGTQPWTSDDALKEAEPVANRYQPLGDENKFGNREPIDYSQQFLDEERNKTSTSGYNGNYSTLQSEAPYPKTTDLNYGSVSGTDYEGITGTRSGNGSKIDEPSPYYEGQGSNNYSNYYGTELGSTGNYPDQQQSSYPDQQTSSYQEQMSYGGQQPYEYQEQSSSLQGQSSYPEQGSYQYQDQVKYPGDLPSTTAEEVNNASLTAPPQPLTIPQTEPLESSPPEPKPPPSEPVKTTPSQRFQRAAELSRQTSKAEDPSTRGKLSSQTRARNLQMSRNQTKTQSRFK</sequence>
<feature type="coiled-coil region" evidence="1">
    <location>
        <begin position="207"/>
        <end position="234"/>
    </location>
</feature>
<feature type="region of interest" description="Disordered" evidence="2">
    <location>
        <begin position="670"/>
        <end position="907"/>
    </location>
</feature>
<evidence type="ECO:0000313" key="4">
    <source>
        <dbReference type="Proteomes" id="UP001372834"/>
    </source>
</evidence>
<protein>
    <submittedName>
        <fullName evidence="3">Uncharacterized protein</fullName>
    </submittedName>
</protein>
<dbReference type="GO" id="GO:0007098">
    <property type="term" value="P:centrosome cycle"/>
    <property type="evidence" value="ECO:0007669"/>
    <property type="project" value="InterPro"/>
</dbReference>
<feature type="compositionally biased region" description="Polar residues" evidence="2">
    <location>
        <begin position="695"/>
        <end position="704"/>
    </location>
</feature>
<feature type="compositionally biased region" description="Low complexity" evidence="2">
    <location>
        <begin position="750"/>
        <end position="795"/>
    </location>
</feature>
<dbReference type="GO" id="GO:0005813">
    <property type="term" value="C:centrosome"/>
    <property type="evidence" value="ECO:0007669"/>
    <property type="project" value="InterPro"/>
</dbReference>
<dbReference type="GO" id="GO:0035148">
    <property type="term" value="P:tube formation"/>
    <property type="evidence" value="ECO:0007669"/>
    <property type="project" value="TreeGrafter"/>
</dbReference>
<dbReference type="Pfam" id="PF15964">
    <property type="entry name" value="CCCAP"/>
    <property type="match status" value="2"/>
</dbReference>
<dbReference type="EMBL" id="JAWJWE010000038">
    <property type="protein sequence ID" value="KAK6623214.1"/>
    <property type="molecule type" value="Genomic_DNA"/>
</dbReference>
<dbReference type="GO" id="GO:0001764">
    <property type="term" value="P:neuron migration"/>
    <property type="evidence" value="ECO:0007669"/>
    <property type="project" value="TreeGrafter"/>
</dbReference>
<evidence type="ECO:0000256" key="1">
    <source>
        <dbReference type="SAM" id="Coils"/>
    </source>
</evidence>